<feature type="domain" description="Integrase catalytic" evidence="1">
    <location>
        <begin position="141"/>
        <end position="323"/>
    </location>
</feature>
<evidence type="ECO:0000259" key="1">
    <source>
        <dbReference type="PROSITE" id="PS50994"/>
    </source>
</evidence>
<evidence type="ECO:0000313" key="3">
    <source>
        <dbReference type="Proteomes" id="UP000069940"/>
    </source>
</evidence>
<proteinExistence type="predicted"/>
<reference evidence="3" key="1">
    <citation type="journal article" date="2015" name="Proc. Natl. Acad. Sci. U.S.A.">
        <title>Genome sequence of the Asian Tiger mosquito, Aedes albopictus, reveals insights into its biology, genetics, and evolution.</title>
        <authorList>
            <person name="Chen X.G."/>
            <person name="Jiang X."/>
            <person name="Gu J."/>
            <person name="Xu M."/>
            <person name="Wu Y."/>
            <person name="Deng Y."/>
            <person name="Zhang C."/>
            <person name="Bonizzoni M."/>
            <person name="Dermauw W."/>
            <person name="Vontas J."/>
            <person name="Armbruster P."/>
            <person name="Huang X."/>
            <person name="Yang Y."/>
            <person name="Zhang H."/>
            <person name="He W."/>
            <person name="Peng H."/>
            <person name="Liu Y."/>
            <person name="Wu K."/>
            <person name="Chen J."/>
            <person name="Lirakis M."/>
            <person name="Topalis P."/>
            <person name="Van Leeuwen T."/>
            <person name="Hall A.B."/>
            <person name="Jiang X."/>
            <person name="Thorpe C."/>
            <person name="Mueller R.L."/>
            <person name="Sun C."/>
            <person name="Waterhouse R.M."/>
            <person name="Yan G."/>
            <person name="Tu Z.J."/>
            <person name="Fang X."/>
            <person name="James A.A."/>
        </authorList>
    </citation>
    <scope>NUCLEOTIDE SEQUENCE [LARGE SCALE GENOMIC DNA]</scope>
    <source>
        <strain evidence="3">Foshan</strain>
    </source>
</reference>
<evidence type="ECO:0000313" key="2">
    <source>
        <dbReference type="EnsemblMetazoa" id="AALFPA23_021435.P31687"/>
    </source>
</evidence>
<dbReference type="InterPro" id="IPR001584">
    <property type="entry name" value="Integrase_cat-core"/>
</dbReference>
<dbReference type="EnsemblMetazoa" id="AALFPA23_021435.R31687">
    <property type="protein sequence ID" value="AALFPA23_021435.P31687"/>
    <property type="gene ID" value="AALFPA23_021435"/>
</dbReference>
<dbReference type="GeneID" id="134291899"/>
<dbReference type="SUPFAM" id="SSF53098">
    <property type="entry name" value="Ribonuclease H-like"/>
    <property type="match status" value="1"/>
</dbReference>
<dbReference type="InterPro" id="IPR036397">
    <property type="entry name" value="RNaseH_sf"/>
</dbReference>
<protein>
    <recommendedName>
        <fullName evidence="1">Integrase catalytic domain-containing protein</fullName>
    </recommendedName>
</protein>
<reference evidence="2" key="2">
    <citation type="submission" date="2025-05" db="UniProtKB">
        <authorList>
            <consortium name="EnsemblMetazoa"/>
        </authorList>
    </citation>
    <scope>IDENTIFICATION</scope>
    <source>
        <strain evidence="2">Foshan</strain>
    </source>
</reference>
<dbReference type="Gene3D" id="3.30.420.10">
    <property type="entry name" value="Ribonuclease H-like superfamily/Ribonuclease H"/>
    <property type="match status" value="1"/>
</dbReference>
<accession>A0ABM1ZT67</accession>
<dbReference type="InterPro" id="IPR040676">
    <property type="entry name" value="DUF5641"/>
</dbReference>
<dbReference type="PANTHER" id="PTHR47331:SF1">
    <property type="entry name" value="GAG-LIKE PROTEIN"/>
    <property type="match status" value="1"/>
</dbReference>
<dbReference type="InterPro" id="IPR041588">
    <property type="entry name" value="Integrase_H2C2"/>
</dbReference>
<dbReference type="Gene3D" id="1.10.340.70">
    <property type="match status" value="1"/>
</dbReference>
<dbReference type="PANTHER" id="PTHR47331">
    <property type="entry name" value="PHD-TYPE DOMAIN-CONTAINING PROTEIN"/>
    <property type="match status" value="1"/>
</dbReference>
<dbReference type="RefSeq" id="XP_062716277.1">
    <property type="nucleotide sequence ID" value="XM_062860293.1"/>
</dbReference>
<dbReference type="Pfam" id="PF18701">
    <property type="entry name" value="DUF5641"/>
    <property type="match status" value="1"/>
</dbReference>
<dbReference type="Proteomes" id="UP000069940">
    <property type="component" value="Unassembled WGS sequence"/>
</dbReference>
<organism evidence="2 3">
    <name type="scientific">Aedes albopictus</name>
    <name type="common">Asian tiger mosquito</name>
    <name type="synonym">Stegomyia albopicta</name>
    <dbReference type="NCBI Taxonomy" id="7160"/>
    <lineage>
        <taxon>Eukaryota</taxon>
        <taxon>Metazoa</taxon>
        <taxon>Ecdysozoa</taxon>
        <taxon>Arthropoda</taxon>
        <taxon>Hexapoda</taxon>
        <taxon>Insecta</taxon>
        <taxon>Pterygota</taxon>
        <taxon>Neoptera</taxon>
        <taxon>Endopterygota</taxon>
        <taxon>Diptera</taxon>
        <taxon>Nematocera</taxon>
        <taxon>Culicoidea</taxon>
        <taxon>Culicidae</taxon>
        <taxon>Culicinae</taxon>
        <taxon>Aedini</taxon>
        <taxon>Aedes</taxon>
        <taxon>Stegomyia</taxon>
    </lineage>
</organism>
<dbReference type="InterPro" id="IPR012337">
    <property type="entry name" value="RNaseH-like_sf"/>
</dbReference>
<name>A0ABM1ZT67_AEDAL</name>
<keyword evidence="3" id="KW-1185">Reference proteome</keyword>
<dbReference type="PROSITE" id="PS50994">
    <property type="entry name" value="INTEGRASE"/>
    <property type="match status" value="1"/>
</dbReference>
<dbReference type="Pfam" id="PF17921">
    <property type="entry name" value="Integrase_H2C2"/>
    <property type="match status" value="1"/>
</dbReference>
<sequence length="473" mass="53941">MEAFPDEVATLQNNQTLTEDKRETIDRSSIIYQLMPMMDKQGLMRQNSRIAPAKNLHYSVRFPVILPRKHRCTELIVEQYHRLYRHANSETVVNEVRQVYVIPKLRSVVKAVSRSCQFCKVRKALPTIPPMAPLPQARLAISVRPFSYVGVDYFGPLLVKQGRANVKRWIALFTCLTVRAVHLEVAYNLSAASCVSCIRRFVCRRGAPVEFFSDNATNFRGVDRSLREQINEGVTATFTSANTKWTFIPPSAPHMGGAWERLVRSVKVAIGDAYTEGKLNDEGLHTVIVEAEGIVNTRPLTYLPLDSAESEALTPNHFLLGSSNGIKQPSVDIESQQGTSRDSWNHIQRNLNRFWQRWLKEYLPVIRKQSKWFEESRSVKAGDLVLIADEGRYRNWRYSMLGVIVRSTRPVDRTRGRMLPQGHRELATRSSKCQIASYRSLCDEMSTAALRLKCQSDIRLSLLHQFAHAVHCS</sequence>